<feature type="region of interest" description="Disordered" evidence="1">
    <location>
        <begin position="1"/>
        <end position="69"/>
    </location>
</feature>
<gene>
    <name evidence="2" type="ORF">E1286_05065</name>
</gene>
<dbReference type="Proteomes" id="UP000295302">
    <property type="component" value="Unassembled WGS sequence"/>
</dbReference>
<dbReference type="AlphaFoldDB" id="A0A4R4ZB25"/>
<evidence type="ECO:0000313" key="3">
    <source>
        <dbReference type="Proteomes" id="UP000295302"/>
    </source>
</evidence>
<reference evidence="2 3" key="1">
    <citation type="submission" date="2019-03" db="EMBL/GenBank/DDBJ databases">
        <title>Draft genome sequences of novel Actinobacteria.</title>
        <authorList>
            <person name="Sahin N."/>
            <person name="Ay H."/>
            <person name="Saygin H."/>
        </authorList>
    </citation>
    <scope>NUCLEOTIDE SEQUENCE [LARGE SCALE GENOMIC DNA]</scope>
    <source>
        <strain evidence="2 3">CH32</strain>
    </source>
</reference>
<sequence>MGDLRRRVGAHVLRARAGAPHGGNPRASAGGGGASAGAAGAAVRRHPQVAGQGRAPLPLRAACTSRPTK</sequence>
<organism evidence="2 3">
    <name type="scientific">Nonomuraea terrae</name>
    <dbReference type="NCBI Taxonomy" id="2530383"/>
    <lineage>
        <taxon>Bacteria</taxon>
        <taxon>Bacillati</taxon>
        <taxon>Actinomycetota</taxon>
        <taxon>Actinomycetes</taxon>
        <taxon>Streptosporangiales</taxon>
        <taxon>Streptosporangiaceae</taxon>
        <taxon>Nonomuraea</taxon>
    </lineage>
</organism>
<protein>
    <submittedName>
        <fullName evidence="2">Uncharacterized protein</fullName>
    </submittedName>
</protein>
<accession>A0A4R4ZB25</accession>
<evidence type="ECO:0000256" key="1">
    <source>
        <dbReference type="SAM" id="MobiDB-lite"/>
    </source>
</evidence>
<keyword evidence="3" id="KW-1185">Reference proteome</keyword>
<name>A0A4R4ZB25_9ACTN</name>
<dbReference type="EMBL" id="SMKQ01000008">
    <property type="protein sequence ID" value="TDD54564.1"/>
    <property type="molecule type" value="Genomic_DNA"/>
</dbReference>
<comment type="caution">
    <text evidence="2">The sequence shown here is derived from an EMBL/GenBank/DDBJ whole genome shotgun (WGS) entry which is preliminary data.</text>
</comment>
<evidence type="ECO:0000313" key="2">
    <source>
        <dbReference type="EMBL" id="TDD54564.1"/>
    </source>
</evidence>
<proteinExistence type="predicted"/>